<dbReference type="InterPro" id="IPR028992">
    <property type="entry name" value="Hedgehog/Intein_dom"/>
</dbReference>
<protein>
    <submittedName>
        <fullName evidence="3">Hint domain-containing protein</fullName>
    </submittedName>
</protein>
<feature type="region of interest" description="Disordered" evidence="1">
    <location>
        <begin position="66"/>
        <end position="95"/>
    </location>
</feature>
<organism evidence="3 4">
    <name type="scientific">Szabonella alba</name>
    <dbReference type="NCBI Taxonomy" id="2804194"/>
    <lineage>
        <taxon>Bacteria</taxon>
        <taxon>Pseudomonadati</taxon>
        <taxon>Pseudomonadota</taxon>
        <taxon>Alphaproteobacteria</taxon>
        <taxon>Rhodobacterales</taxon>
        <taxon>Paracoccaceae</taxon>
        <taxon>Szabonella</taxon>
    </lineage>
</organism>
<reference evidence="3" key="1">
    <citation type="submission" date="2021-01" db="EMBL/GenBank/DDBJ databases">
        <title>Tabrizicola alba sp. nov. a motile alkaliphilic bacterium isolated from a soda lake.</title>
        <authorList>
            <person name="Szuroczki S."/>
            <person name="Abbaszade G."/>
            <person name="Schumann P."/>
            <person name="Toth E."/>
        </authorList>
    </citation>
    <scope>NUCLEOTIDE SEQUENCE</scope>
    <source>
        <strain evidence="3">DMG-N-6</strain>
    </source>
</reference>
<gene>
    <name evidence="3" type="ORF">JL811_01065</name>
</gene>
<dbReference type="RefSeq" id="WP_202686368.1">
    <property type="nucleotide sequence ID" value="NZ_JAESVN010000001.1"/>
</dbReference>
<proteinExistence type="predicted"/>
<dbReference type="Pfam" id="PF13403">
    <property type="entry name" value="Hint_2"/>
    <property type="match status" value="1"/>
</dbReference>
<accession>A0A8K0XY89</accession>
<name>A0A8K0XY89_9RHOB</name>
<dbReference type="NCBIfam" id="NF038133">
    <property type="entry name" value="choice_anch_L"/>
    <property type="match status" value="1"/>
</dbReference>
<dbReference type="AlphaFoldDB" id="A0A8K0XY89"/>
<evidence type="ECO:0000313" key="3">
    <source>
        <dbReference type="EMBL" id="MBL4915795.1"/>
    </source>
</evidence>
<evidence type="ECO:0000313" key="4">
    <source>
        <dbReference type="Proteomes" id="UP000648908"/>
    </source>
</evidence>
<dbReference type="Gene3D" id="2.170.16.10">
    <property type="entry name" value="Hedgehog/Intein (Hint) domain"/>
    <property type="match status" value="1"/>
</dbReference>
<evidence type="ECO:0000259" key="2">
    <source>
        <dbReference type="Pfam" id="PF13403"/>
    </source>
</evidence>
<evidence type="ECO:0000256" key="1">
    <source>
        <dbReference type="SAM" id="MobiDB-lite"/>
    </source>
</evidence>
<dbReference type="SUPFAM" id="SSF51294">
    <property type="entry name" value="Hedgehog/intein (Hint) domain"/>
    <property type="match status" value="1"/>
</dbReference>
<feature type="domain" description="Hedgehog/Intein (Hint)" evidence="2">
    <location>
        <begin position="336"/>
        <end position="473"/>
    </location>
</feature>
<sequence length="536" mass="56705">MAVGANLNYQTNASAMNMARTIFGDGVTVTSASYSGPSYSSAIYSNGHLSSGVVPSSSGVILSTGRATDFTQSGGDPNRDSGTSTDTSGANNNSQFNAIAGTRTYDAVWLDASFIPTGNVMSIQFVFSSEEYPEYINSDYNDVVGVWVNGQHVPITVGNGRTSVNNINGTNQENLFVSNTGDQFNTEMDGFTLTMTLTMPVNPGVTNSIRIGIADASDTQYDSNLLIAAGSLQTVVVARDDYVDLFATGSKTVDILANDIRPGNAALVITKINGVPVTVGSVVTLPSGQVVTVNADGTITLQGDGQVEQVSFTYETGLNSGGGPKDTGFVHINSIPCFVAGTMILTPGGEVPVESLCPGDLVVTQDEGPRPLRWIGQRCVAAEGAFAPVEIAAGTFGPHRRLRVSPQHRILVRDSLAELLFGETEVLIAARHLVNGRSVRQRAGGTVDYVHLLFDRHQIVFSEGLATESFLPGTQVADLFEAEAMDEICALFPELDPRTGAGYSPAARRLLRAHEAQLLFSGKPGQARSRPRRQAA</sequence>
<dbReference type="InterPro" id="IPR049804">
    <property type="entry name" value="Choice_anch_L"/>
</dbReference>
<dbReference type="Proteomes" id="UP000648908">
    <property type="component" value="Unassembled WGS sequence"/>
</dbReference>
<dbReference type="InterPro" id="IPR036844">
    <property type="entry name" value="Hint_dom_sf"/>
</dbReference>
<comment type="caution">
    <text evidence="3">The sequence shown here is derived from an EMBL/GenBank/DDBJ whole genome shotgun (WGS) entry which is preliminary data.</text>
</comment>
<keyword evidence="4" id="KW-1185">Reference proteome</keyword>
<dbReference type="EMBL" id="JAESVN010000001">
    <property type="protein sequence ID" value="MBL4915795.1"/>
    <property type="molecule type" value="Genomic_DNA"/>
</dbReference>